<reference evidence="9" key="1">
    <citation type="submission" date="2020-03" db="EMBL/GenBank/DDBJ databases">
        <authorList>
            <person name="Guo F."/>
        </authorList>
    </citation>
    <scope>NUCLEOTIDE SEQUENCE</scope>
    <source>
        <strain evidence="9">JCM 30134</strain>
    </source>
</reference>
<dbReference type="GO" id="GO:0022857">
    <property type="term" value="F:transmembrane transporter activity"/>
    <property type="evidence" value="ECO:0007669"/>
    <property type="project" value="InterPro"/>
</dbReference>
<evidence type="ECO:0000256" key="2">
    <source>
        <dbReference type="ARBA" id="ARBA00005811"/>
    </source>
</evidence>
<sequence length="141" mass="15760">MRRRKGRGAEEDSSEIDLTPMLDVVFIMLIFFIVTASFVKESTIDVNMPENQENPPPPTDDDTSAIVVKVLANDEIWMEERRVDIRSVRANIERIHAEKPQAPVVVKADANSTAKIFVAVADAAREANVYNVSLLPPEVKK</sequence>
<evidence type="ECO:0000256" key="8">
    <source>
        <dbReference type="SAM" id="Phobius"/>
    </source>
</evidence>
<evidence type="ECO:0000256" key="4">
    <source>
        <dbReference type="ARBA" id="ARBA00022692"/>
    </source>
</evidence>
<dbReference type="Proteomes" id="UP000787472">
    <property type="component" value="Unassembled WGS sequence"/>
</dbReference>
<dbReference type="AlphaFoldDB" id="A0A9E5JUZ2"/>
<evidence type="ECO:0000313" key="9">
    <source>
        <dbReference type="EMBL" id="NHO65051.1"/>
    </source>
</evidence>
<keyword evidence="3" id="KW-1003">Cell membrane</keyword>
<keyword evidence="10" id="KW-1185">Reference proteome</keyword>
<gene>
    <name evidence="9" type="ORF">G8770_05790</name>
</gene>
<keyword evidence="7" id="KW-0813">Transport</keyword>
<proteinExistence type="inferred from homology"/>
<keyword evidence="6 8" id="KW-0472">Membrane</keyword>
<accession>A0A9E5JUZ2</accession>
<evidence type="ECO:0000256" key="3">
    <source>
        <dbReference type="ARBA" id="ARBA00022475"/>
    </source>
</evidence>
<dbReference type="Pfam" id="PF02472">
    <property type="entry name" value="ExbD"/>
    <property type="match status" value="1"/>
</dbReference>
<evidence type="ECO:0000256" key="6">
    <source>
        <dbReference type="ARBA" id="ARBA00023136"/>
    </source>
</evidence>
<dbReference type="EMBL" id="JAAONZ010000003">
    <property type="protein sequence ID" value="NHO65051.1"/>
    <property type="molecule type" value="Genomic_DNA"/>
</dbReference>
<dbReference type="GO" id="GO:0005886">
    <property type="term" value="C:plasma membrane"/>
    <property type="evidence" value="ECO:0007669"/>
    <property type="project" value="UniProtKB-SubCell"/>
</dbReference>
<comment type="similarity">
    <text evidence="2 7">Belongs to the ExbD/TolR family.</text>
</comment>
<evidence type="ECO:0000256" key="5">
    <source>
        <dbReference type="ARBA" id="ARBA00022989"/>
    </source>
</evidence>
<evidence type="ECO:0000256" key="1">
    <source>
        <dbReference type="ARBA" id="ARBA00004162"/>
    </source>
</evidence>
<keyword evidence="5 8" id="KW-1133">Transmembrane helix</keyword>
<dbReference type="GO" id="GO:0015031">
    <property type="term" value="P:protein transport"/>
    <property type="evidence" value="ECO:0007669"/>
    <property type="project" value="UniProtKB-KW"/>
</dbReference>
<keyword evidence="4 7" id="KW-0812">Transmembrane</keyword>
<evidence type="ECO:0000256" key="7">
    <source>
        <dbReference type="RuleBase" id="RU003879"/>
    </source>
</evidence>
<dbReference type="Gene3D" id="3.30.420.270">
    <property type="match status" value="1"/>
</dbReference>
<dbReference type="RefSeq" id="WP_167183098.1">
    <property type="nucleotide sequence ID" value="NZ_JAAONZ010000003.1"/>
</dbReference>
<keyword evidence="7" id="KW-0653">Protein transport</keyword>
<dbReference type="PANTHER" id="PTHR30558">
    <property type="entry name" value="EXBD MEMBRANE COMPONENT OF PMF-DRIVEN MACROMOLECULE IMPORT SYSTEM"/>
    <property type="match status" value="1"/>
</dbReference>
<protein>
    <submittedName>
        <fullName evidence="9">Biopolymer transporter ExbD</fullName>
    </submittedName>
</protein>
<name>A0A9E5JUZ2_9GAMM</name>
<organism evidence="9 10">
    <name type="scientific">Pseudomaricurvus hydrocarbonicus</name>
    <dbReference type="NCBI Taxonomy" id="1470433"/>
    <lineage>
        <taxon>Bacteria</taxon>
        <taxon>Pseudomonadati</taxon>
        <taxon>Pseudomonadota</taxon>
        <taxon>Gammaproteobacteria</taxon>
        <taxon>Cellvibrionales</taxon>
        <taxon>Cellvibrionaceae</taxon>
        <taxon>Pseudomaricurvus</taxon>
    </lineage>
</organism>
<evidence type="ECO:0000313" key="10">
    <source>
        <dbReference type="Proteomes" id="UP000787472"/>
    </source>
</evidence>
<feature type="transmembrane region" description="Helical" evidence="8">
    <location>
        <begin position="21"/>
        <end position="39"/>
    </location>
</feature>
<dbReference type="PANTHER" id="PTHR30558:SF13">
    <property type="entry name" value="BIOPOLYMER TRANSPORT PROTEIN EXBD2"/>
    <property type="match status" value="1"/>
</dbReference>
<comment type="subcellular location">
    <subcellularLocation>
        <location evidence="1">Cell membrane</location>
        <topology evidence="1">Single-pass membrane protein</topology>
    </subcellularLocation>
    <subcellularLocation>
        <location evidence="7">Cell membrane</location>
        <topology evidence="7">Single-pass type II membrane protein</topology>
    </subcellularLocation>
</comment>
<dbReference type="InterPro" id="IPR003400">
    <property type="entry name" value="ExbD"/>
</dbReference>
<comment type="caution">
    <text evidence="9">The sequence shown here is derived from an EMBL/GenBank/DDBJ whole genome shotgun (WGS) entry which is preliminary data.</text>
</comment>